<evidence type="ECO:0000313" key="1">
    <source>
        <dbReference type="EMBL" id="AXY72930.1"/>
    </source>
</evidence>
<dbReference type="KEGG" id="pseg:D3H65_02635"/>
<protein>
    <submittedName>
        <fullName evidence="1">Uncharacterized protein</fullName>
    </submittedName>
</protein>
<dbReference type="RefSeq" id="WP_119048768.1">
    <property type="nucleotide sequence ID" value="NZ_CP032157.1"/>
</dbReference>
<accession>A0A3B7MIC6</accession>
<dbReference type="AlphaFoldDB" id="A0A3B7MIC6"/>
<proteinExistence type="predicted"/>
<organism evidence="1 2">
    <name type="scientific">Paraflavitalea soli</name>
    <dbReference type="NCBI Taxonomy" id="2315862"/>
    <lineage>
        <taxon>Bacteria</taxon>
        <taxon>Pseudomonadati</taxon>
        <taxon>Bacteroidota</taxon>
        <taxon>Chitinophagia</taxon>
        <taxon>Chitinophagales</taxon>
        <taxon>Chitinophagaceae</taxon>
        <taxon>Paraflavitalea</taxon>
    </lineage>
</organism>
<evidence type="ECO:0000313" key="2">
    <source>
        <dbReference type="Proteomes" id="UP000263900"/>
    </source>
</evidence>
<dbReference type="OrthoDB" id="2897833at2"/>
<sequence>MKKPLLYLSLVIMIVLSGFNARPDKGHMKRLANNKMKMSAKGKAMFNIGLLAEGDDWSDCVQRDYSLWGGEPGDVYEWYIDWSYANHPGWGRQFICNGEEMTGWKLDAGDVVTVKVISSDSDPDYEVWEGITECED</sequence>
<reference evidence="1 2" key="1">
    <citation type="submission" date="2018-09" db="EMBL/GenBank/DDBJ databases">
        <title>Genome sequencing of strain 6GH32-13.</title>
        <authorList>
            <person name="Weon H.-Y."/>
            <person name="Heo J."/>
            <person name="Kwon S.-W."/>
        </authorList>
    </citation>
    <scope>NUCLEOTIDE SEQUENCE [LARGE SCALE GENOMIC DNA]</scope>
    <source>
        <strain evidence="1 2">5GH32-13</strain>
    </source>
</reference>
<keyword evidence="2" id="KW-1185">Reference proteome</keyword>
<dbReference type="EMBL" id="CP032157">
    <property type="protein sequence ID" value="AXY72930.1"/>
    <property type="molecule type" value="Genomic_DNA"/>
</dbReference>
<dbReference type="Proteomes" id="UP000263900">
    <property type="component" value="Chromosome"/>
</dbReference>
<gene>
    <name evidence="1" type="ORF">D3H65_02635</name>
</gene>
<name>A0A3B7MIC6_9BACT</name>